<dbReference type="PROSITE" id="PS00141">
    <property type="entry name" value="ASP_PROTEASE"/>
    <property type="match status" value="1"/>
</dbReference>
<dbReference type="InterPro" id="IPR001461">
    <property type="entry name" value="Aspartic_peptidase_A1"/>
</dbReference>
<dbReference type="OrthoDB" id="2747330at2759"/>
<dbReference type="CDD" id="cd05471">
    <property type="entry name" value="pepsin_like"/>
    <property type="match status" value="1"/>
</dbReference>
<dbReference type="FunFam" id="2.40.70.10:FF:000008">
    <property type="entry name" value="Cathepsin D"/>
    <property type="match status" value="1"/>
</dbReference>
<dbReference type="Proteomes" id="UP000813824">
    <property type="component" value="Unassembled WGS sequence"/>
</dbReference>
<feature type="active site" evidence="3">
    <location>
        <position position="209"/>
    </location>
</feature>
<feature type="disulfide bond" evidence="4">
    <location>
        <begin position="433"/>
        <end position="469"/>
    </location>
</feature>
<dbReference type="PROSITE" id="PS51767">
    <property type="entry name" value="PEPTIDASE_A1"/>
    <property type="match status" value="1"/>
</dbReference>
<feature type="disulfide bond" evidence="4">
    <location>
        <begin position="222"/>
        <end position="230"/>
    </location>
</feature>
<dbReference type="Pfam" id="PF00026">
    <property type="entry name" value="Asp"/>
    <property type="match status" value="1"/>
</dbReference>
<protein>
    <submittedName>
        <fullName evidence="8">Acid protease</fullName>
    </submittedName>
</protein>
<evidence type="ECO:0000313" key="9">
    <source>
        <dbReference type="Proteomes" id="UP000813824"/>
    </source>
</evidence>
<accession>A0A8K0XQ51</accession>
<gene>
    <name evidence="8" type="ORF">BXZ70DRAFT_134972</name>
</gene>
<evidence type="ECO:0000259" key="7">
    <source>
        <dbReference type="PROSITE" id="PS51767"/>
    </source>
</evidence>
<evidence type="ECO:0000256" key="6">
    <source>
        <dbReference type="SAM" id="SignalP"/>
    </source>
</evidence>
<keyword evidence="9" id="KW-1185">Reference proteome</keyword>
<evidence type="ECO:0000256" key="2">
    <source>
        <dbReference type="ARBA" id="ARBA00022750"/>
    </source>
</evidence>
<name>A0A8K0XQ51_9AGAR</name>
<dbReference type="PRINTS" id="PR00792">
    <property type="entry name" value="PEPSIN"/>
</dbReference>
<dbReference type="InterPro" id="IPR001969">
    <property type="entry name" value="Aspartic_peptidase_AS"/>
</dbReference>
<evidence type="ECO:0000256" key="1">
    <source>
        <dbReference type="ARBA" id="ARBA00007447"/>
    </source>
</evidence>
<sequence length="511" mass="53497">MQLAYSFVFLLASVLVSLSPSAQAAPAKRAELITLPLKRVHQSVPNIHPAVYLQQNINRGLRRHARMTGREAPSDTELKRNIHKRLLAIEEAELKKRGHEKRYNRHGVPKQRIQPSPDLPGAKALHLKGNNGGGANQFASTPLNVSTGDVDGDGFSQIDAAAQAKGGLTPAIAPTAVNSLGLDIEANDVGYIATVQIGTPPRDFKLLMDSGSSDLWVGAEGCQSEDGGDCGNHVFLGEGSSSSFADTGRNFQVTYGSGAVQGDIVTDDLDIAGLVLNAHTFGVATLESVEFSGDSTSFDGLMGLAQSSLSNQGVLTPVEALAQAGLIKDAVTSYKISRLSDGKNDGEISFGGLDPNKFDPATLVTFPNVNKNGFWEGAFTVSVDGVDLGLAGRSAILDTGTTLIIAPPEDAIAIHSAIPGAKTDGQGSFTIPCTTSASVALTFGGRSFDIKAEDLLFTPVDPRDLDGDCISGISSGNVGGDTVWLVGDVFLKNAYFSTDVGRNTMSLAELI</sequence>
<dbReference type="GO" id="GO:0004190">
    <property type="term" value="F:aspartic-type endopeptidase activity"/>
    <property type="evidence" value="ECO:0007669"/>
    <property type="project" value="UniProtKB-KW"/>
</dbReference>
<evidence type="ECO:0000256" key="3">
    <source>
        <dbReference type="PIRSR" id="PIRSR601461-1"/>
    </source>
</evidence>
<dbReference type="InterPro" id="IPR033121">
    <property type="entry name" value="PEPTIDASE_A1"/>
</dbReference>
<dbReference type="Gene3D" id="2.40.70.10">
    <property type="entry name" value="Acid Proteases"/>
    <property type="match status" value="2"/>
</dbReference>
<keyword evidence="4" id="KW-1015">Disulfide bond</keyword>
<organism evidence="8 9">
    <name type="scientific">Cristinia sonorae</name>
    <dbReference type="NCBI Taxonomy" id="1940300"/>
    <lineage>
        <taxon>Eukaryota</taxon>
        <taxon>Fungi</taxon>
        <taxon>Dikarya</taxon>
        <taxon>Basidiomycota</taxon>
        <taxon>Agaricomycotina</taxon>
        <taxon>Agaricomycetes</taxon>
        <taxon>Agaricomycetidae</taxon>
        <taxon>Agaricales</taxon>
        <taxon>Pleurotineae</taxon>
        <taxon>Stephanosporaceae</taxon>
        <taxon>Cristinia</taxon>
    </lineage>
</organism>
<evidence type="ECO:0000313" key="8">
    <source>
        <dbReference type="EMBL" id="KAH8100901.1"/>
    </source>
</evidence>
<dbReference type="AlphaFoldDB" id="A0A8K0XQ51"/>
<comment type="similarity">
    <text evidence="1 5">Belongs to the peptidase A1 family.</text>
</comment>
<feature type="domain" description="Peptidase A1" evidence="7">
    <location>
        <begin position="191"/>
        <end position="508"/>
    </location>
</feature>
<dbReference type="EMBL" id="JAEVFJ010000014">
    <property type="protein sequence ID" value="KAH8100901.1"/>
    <property type="molecule type" value="Genomic_DNA"/>
</dbReference>
<dbReference type="PANTHER" id="PTHR47966">
    <property type="entry name" value="BETA-SITE APP-CLEAVING ENZYME, ISOFORM A-RELATED"/>
    <property type="match status" value="1"/>
</dbReference>
<feature type="signal peptide" evidence="6">
    <location>
        <begin position="1"/>
        <end position="24"/>
    </location>
</feature>
<dbReference type="InterPro" id="IPR021109">
    <property type="entry name" value="Peptidase_aspartic_dom_sf"/>
</dbReference>
<evidence type="ECO:0000256" key="4">
    <source>
        <dbReference type="PIRSR" id="PIRSR601461-2"/>
    </source>
</evidence>
<keyword evidence="5 8" id="KW-0645">Protease</keyword>
<dbReference type="SUPFAM" id="SSF50630">
    <property type="entry name" value="Acid proteases"/>
    <property type="match status" value="1"/>
</dbReference>
<comment type="caution">
    <text evidence="8">The sequence shown here is derived from an EMBL/GenBank/DDBJ whole genome shotgun (WGS) entry which is preliminary data.</text>
</comment>
<feature type="active site" evidence="3">
    <location>
        <position position="398"/>
    </location>
</feature>
<feature type="chain" id="PRO_5035453522" evidence="6">
    <location>
        <begin position="25"/>
        <end position="511"/>
    </location>
</feature>
<reference evidence="8" key="1">
    <citation type="journal article" date="2021" name="New Phytol.">
        <title>Evolutionary innovations through gain and loss of genes in the ectomycorrhizal Boletales.</title>
        <authorList>
            <person name="Wu G."/>
            <person name="Miyauchi S."/>
            <person name="Morin E."/>
            <person name="Kuo A."/>
            <person name="Drula E."/>
            <person name="Varga T."/>
            <person name="Kohler A."/>
            <person name="Feng B."/>
            <person name="Cao Y."/>
            <person name="Lipzen A."/>
            <person name="Daum C."/>
            <person name="Hundley H."/>
            <person name="Pangilinan J."/>
            <person name="Johnson J."/>
            <person name="Barry K."/>
            <person name="LaButti K."/>
            <person name="Ng V."/>
            <person name="Ahrendt S."/>
            <person name="Min B."/>
            <person name="Choi I.G."/>
            <person name="Park H."/>
            <person name="Plett J.M."/>
            <person name="Magnuson J."/>
            <person name="Spatafora J.W."/>
            <person name="Nagy L.G."/>
            <person name="Henrissat B."/>
            <person name="Grigoriev I.V."/>
            <person name="Yang Z.L."/>
            <person name="Xu J."/>
            <person name="Martin F.M."/>
        </authorList>
    </citation>
    <scope>NUCLEOTIDE SEQUENCE</scope>
    <source>
        <strain evidence="8">KKN 215</strain>
    </source>
</reference>
<keyword evidence="2 5" id="KW-0064">Aspartyl protease</keyword>
<dbReference type="InterPro" id="IPR034164">
    <property type="entry name" value="Pepsin-like_dom"/>
</dbReference>
<keyword evidence="6" id="KW-0732">Signal</keyword>
<dbReference type="GO" id="GO:0006508">
    <property type="term" value="P:proteolysis"/>
    <property type="evidence" value="ECO:0007669"/>
    <property type="project" value="UniProtKB-KW"/>
</dbReference>
<dbReference type="PANTHER" id="PTHR47966:SF75">
    <property type="entry name" value="ENDOPEPTIDASE (CTSD), PUTATIVE (AFU_ORTHOLOGUE AFUA_4G07040)-RELATED"/>
    <property type="match status" value="1"/>
</dbReference>
<evidence type="ECO:0000256" key="5">
    <source>
        <dbReference type="RuleBase" id="RU000454"/>
    </source>
</evidence>
<proteinExistence type="inferred from homology"/>
<keyword evidence="5" id="KW-0378">Hydrolase</keyword>